<dbReference type="AlphaFoldDB" id="A0AAE1UA37"/>
<accession>A0AAE1UA37</accession>
<dbReference type="SUPFAM" id="SSF56219">
    <property type="entry name" value="DNase I-like"/>
    <property type="match status" value="1"/>
</dbReference>
<dbReference type="Proteomes" id="UP001292094">
    <property type="component" value="Unassembled WGS sequence"/>
</dbReference>
<gene>
    <name evidence="2" type="ORF">Pmani_017254</name>
</gene>
<feature type="domain" description="Endonuclease/exonuclease/phosphatase" evidence="1">
    <location>
        <begin position="63"/>
        <end position="110"/>
    </location>
</feature>
<evidence type="ECO:0000313" key="3">
    <source>
        <dbReference type="Proteomes" id="UP001292094"/>
    </source>
</evidence>
<dbReference type="Gene3D" id="3.60.10.10">
    <property type="entry name" value="Endonuclease/exonuclease/phosphatase"/>
    <property type="match status" value="1"/>
</dbReference>
<dbReference type="GO" id="GO:0003824">
    <property type="term" value="F:catalytic activity"/>
    <property type="evidence" value="ECO:0007669"/>
    <property type="project" value="InterPro"/>
</dbReference>
<comment type="caution">
    <text evidence="2">The sequence shown here is derived from an EMBL/GenBank/DDBJ whole genome shotgun (WGS) entry which is preliminary data.</text>
</comment>
<reference evidence="2" key="1">
    <citation type="submission" date="2023-11" db="EMBL/GenBank/DDBJ databases">
        <title>Genome assemblies of two species of porcelain crab, Petrolisthes cinctipes and Petrolisthes manimaculis (Anomura: Porcellanidae).</title>
        <authorList>
            <person name="Angst P."/>
        </authorList>
    </citation>
    <scope>NUCLEOTIDE SEQUENCE</scope>
    <source>
        <strain evidence="2">PB745_02</strain>
        <tissue evidence="2">Gill</tissue>
    </source>
</reference>
<proteinExistence type="predicted"/>
<sequence>MPGDYIPVSPPVNSAFYSNSFQGQGHHGGSAILVRRDVPCMSLEFDTLLQAVSVKIFMDRLYTVCSLYLPPSDTVERGDLNLLVRDLPSPFILLSDFNGRHPLWGNSSVNPKGCFIGFFY</sequence>
<dbReference type="EMBL" id="JAWZYT010001541">
    <property type="protein sequence ID" value="KAK4311239.1"/>
    <property type="molecule type" value="Genomic_DNA"/>
</dbReference>
<evidence type="ECO:0000313" key="2">
    <source>
        <dbReference type="EMBL" id="KAK4311239.1"/>
    </source>
</evidence>
<evidence type="ECO:0000259" key="1">
    <source>
        <dbReference type="Pfam" id="PF14529"/>
    </source>
</evidence>
<dbReference type="InterPro" id="IPR005135">
    <property type="entry name" value="Endo/exonuclease/phosphatase"/>
</dbReference>
<dbReference type="InterPro" id="IPR036691">
    <property type="entry name" value="Endo/exonu/phosph_ase_sf"/>
</dbReference>
<protein>
    <recommendedName>
        <fullName evidence="1">Endonuclease/exonuclease/phosphatase domain-containing protein</fullName>
    </recommendedName>
</protein>
<name>A0AAE1UA37_9EUCA</name>
<keyword evidence="3" id="KW-1185">Reference proteome</keyword>
<organism evidence="2 3">
    <name type="scientific">Petrolisthes manimaculis</name>
    <dbReference type="NCBI Taxonomy" id="1843537"/>
    <lineage>
        <taxon>Eukaryota</taxon>
        <taxon>Metazoa</taxon>
        <taxon>Ecdysozoa</taxon>
        <taxon>Arthropoda</taxon>
        <taxon>Crustacea</taxon>
        <taxon>Multicrustacea</taxon>
        <taxon>Malacostraca</taxon>
        <taxon>Eumalacostraca</taxon>
        <taxon>Eucarida</taxon>
        <taxon>Decapoda</taxon>
        <taxon>Pleocyemata</taxon>
        <taxon>Anomura</taxon>
        <taxon>Galatheoidea</taxon>
        <taxon>Porcellanidae</taxon>
        <taxon>Petrolisthes</taxon>
    </lineage>
</organism>
<dbReference type="Pfam" id="PF14529">
    <property type="entry name" value="Exo_endo_phos_2"/>
    <property type="match status" value="1"/>
</dbReference>